<feature type="transmembrane region" description="Helical" evidence="3">
    <location>
        <begin position="276"/>
        <end position="294"/>
    </location>
</feature>
<dbReference type="GO" id="GO:0006874">
    <property type="term" value="P:intracellular calcium ion homeostasis"/>
    <property type="evidence" value="ECO:0007669"/>
    <property type="project" value="TreeGrafter"/>
</dbReference>
<gene>
    <name evidence="6" type="ORF">CSIM01_03887</name>
</gene>
<dbReference type="InterPro" id="IPR008250">
    <property type="entry name" value="ATPase_P-typ_transduc_dom_A_sf"/>
</dbReference>
<feature type="domain" description="P-type ATPase A" evidence="4">
    <location>
        <begin position="342"/>
        <end position="455"/>
    </location>
</feature>
<keyword evidence="3" id="KW-0472">Membrane</keyword>
<evidence type="ECO:0000256" key="2">
    <source>
        <dbReference type="ARBA" id="ARBA00022842"/>
    </source>
</evidence>
<dbReference type="SUPFAM" id="SSF81653">
    <property type="entry name" value="Calcium ATPase, transduction domain A"/>
    <property type="match status" value="1"/>
</dbReference>
<dbReference type="InterPro" id="IPR023298">
    <property type="entry name" value="ATPase_P-typ_TM_dom_sf"/>
</dbReference>
<keyword evidence="3" id="KW-1133">Transmembrane helix</keyword>
<accession>A0A135TNN8</accession>
<dbReference type="PANTHER" id="PTHR24093">
    <property type="entry name" value="CATION TRANSPORTING ATPASE"/>
    <property type="match status" value="1"/>
</dbReference>
<dbReference type="GO" id="GO:0012505">
    <property type="term" value="C:endomembrane system"/>
    <property type="evidence" value="ECO:0007669"/>
    <property type="project" value="UniProtKB-SubCell"/>
</dbReference>
<proteinExistence type="predicted"/>
<feature type="transmembrane region" description="Helical" evidence="3">
    <location>
        <begin position="650"/>
        <end position="672"/>
    </location>
</feature>
<feature type="domain" description="Cation-transporting P-type ATPase N-terminal" evidence="5">
    <location>
        <begin position="222"/>
        <end position="287"/>
    </location>
</feature>
<evidence type="ECO:0000256" key="1">
    <source>
        <dbReference type="ARBA" id="ARBA00004127"/>
    </source>
</evidence>
<sequence length="789" mass="85173">MPPLEGSFGRTPKVDPLPDKVEGFICTQSCGPDNSESNRSGRIVDGCNASSADSKRIIEHNEEDPFKRPILHDVEQSPASTMTMDNFPLVTGVSPVPISLSISQSEKDIDQTTASPGTIGKHQNPFAHLNRLQLESKWSTTNDNFEFQFADDSPPFAQFPVSCKVENNPFSFSPGQLNQMYNPTNLIAFYYRGGIQRIANGPKTDLRFGLSDGCVNIQSPVSLHEAVGKVKRNPGQGFTDLDDFECRQRVLGENRLLPPKEKPLLKVTWITPSDKVLIPLAVAAAISFGIASGLLKTCTAGTGGQWDGYVAIMVAVLVVMAIGALDDTAKECQFRELSRKKNDREVKVVRSGKHTLILVCDIVVGDVLTLEPGDLVPVDGIFIDGYDVKCDESSATGESDLVRKTSGKIMNSHDGDTGMTYLDPFIISGSRVIEGVGTVLVTAVGEHSSIGQNMMLLRNGEDTNMGVLDWFMRLTGYLGDFLCATLILGPSLLYEVLAMVVHFFWELIVLMLNTYRSYSTELLSGAFIRADARRSRFNRSRGSCARKDLDGSHHARCSLRKTLPNVHWDEAGLGSHALPLATELDSLTSMMIPPVGTSSTAPGQELFRCCYVMPLVAAALTVSRGLRIASGATSAISGVSVIPLRTAEGFPVWSLALTYSIWATASLAYLWLQTRRIRPEVKHRRQLYIFCVIMAAAHFTVAISQGSTSIPDAFTLYSPILLTASAYLMSLLLKAVFPQGFSTTTSVDGASSPALIDGNVAAGGGSNAQPDPVALSWVSAAMGGCLPGA</sequence>
<feature type="transmembrane region" description="Helical" evidence="3">
    <location>
        <begin position="306"/>
        <end position="325"/>
    </location>
</feature>
<dbReference type="FunFam" id="2.70.150.10:FF:000028">
    <property type="entry name" value="Calcium-transporting ATPase"/>
    <property type="match status" value="1"/>
</dbReference>
<keyword evidence="7" id="KW-1185">Reference proteome</keyword>
<keyword evidence="3" id="KW-0812">Transmembrane</keyword>
<evidence type="ECO:0000313" key="7">
    <source>
        <dbReference type="Proteomes" id="UP000070328"/>
    </source>
</evidence>
<dbReference type="SUPFAM" id="SSF81665">
    <property type="entry name" value="Calcium ATPase, transmembrane domain M"/>
    <property type="match status" value="1"/>
</dbReference>
<evidence type="ECO:0000256" key="3">
    <source>
        <dbReference type="SAM" id="Phobius"/>
    </source>
</evidence>
<comment type="subcellular location">
    <subcellularLocation>
        <location evidence="1">Endomembrane system</location>
        <topology evidence="1">Multi-pass membrane protein</topology>
    </subcellularLocation>
</comment>
<dbReference type="Pfam" id="PF00690">
    <property type="entry name" value="Cation_ATPase_N"/>
    <property type="match status" value="1"/>
</dbReference>
<dbReference type="Proteomes" id="UP000070328">
    <property type="component" value="Unassembled WGS sequence"/>
</dbReference>
<dbReference type="AlphaFoldDB" id="A0A135TNN8"/>
<protein>
    <submittedName>
        <fullName evidence="6">Calcium-translocating P-type ATPase</fullName>
    </submittedName>
</protein>
<dbReference type="InterPro" id="IPR004014">
    <property type="entry name" value="ATPase_P-typ_cation-transptr_N"/>
</dbReference>
<name>A0A135TNN8_9PEZI</name>
<evidence type="ECO:0000259" key="4">
    <source>
        <dbReference type="Pfam" id="PF00122"/>
    </source>
</evidence>
<feature type="transmembrane region" description="Helical" evidence="3">
    <location>
        <begin position="687"/>
        <end position="704"/>
    </location>
</feature>
<comment type="caution">
    <text evidence="6">The sequence shown here is derived from an EMBL/GenBank/DDBJ whole genome shotgun (WGS) entry which is preliminary data.</text>
</comment>
<dbReference type="Pfam" id="PF00122">
    <property type="entry name" value="E1-E2_ATPase"/>
    <property type="match status" value="1"/>
</dbReference>
<evidence type="ECO:0000313" key="6">
    <source>
        <dbReference type="EMBL" id="KXH49749.1"/>
    </source>
</evidence>
<reference evidence="6 7" key="1">
    <citation type="submission" date="2014-02" db="EMBL/GenBank/DDBJ databases">
        <title>The genome sequence of Colletotrichum simmondsii CBS122122.</title>
        <authorList>
            <person name="Baroncelli R."/>
            <person name="Thon M.R."/>
        </authorList>
    </citation>
    <scope>NUCLEOTIDE SEQUENCE [LARGE SCALE GENOMIC DNA]</scope>
    <source>
        <strain evidence="6 7">CBS122122</strain>
    </source>
</reference>
<feature type="transmembrane region" description="Helical" evidence="3">
    <location>
        <begin position="716"/>
        <end position="737"/>
    </location>
</feature>
<dbReference type="PANTHER" id="PTHR24093:SF369">
    <property type="entry name" value="CALCIUM-TRANSPORTING ATPASE"/>
    <property type="match status" value="1"/>
</dbReference>
<evidence type="ECO:0000259" key="5">
    <source>
        <dbReference type="Pfam" id="PF00690"/>
    </source>
</evidence>
<dbReference type="Gene3D" id="2.70.150.10">
    <property type="entry name" value="Calcium-transporting ATPase, cytoplasmic transduction domain A"/>
    <property type="match status" value="1"/>
</dbReference>
<dbReference type="GO" id="GO:0005886">
    <property type="term" value="C:plasma membrane"/>
    <property type="evidence" value="ECO:0007669"/>
    <property type="project" value="TreeGrafter"/>
</dbReference>
<organism evidence="6 7">
    <name type="scientific">Colletotrichum simmondsii</name>
    <dbReference type="NCBI Taxonomy" id="703756"/>
    <lineage>
        <taxon>Eukaryota</taxon>
        <taxon>Fungi</taxon>
        <taxon>Dikarya</taxon>
        <taxon>Ascomycota</taxon>
        <taxon>Pezizomycotina</taxon>
        <taxon>Sordariomycetes</taxon>
        <taxon>Hypocreomycetidae</taxon>
        <taxon>Glomerellales</taxon>
        <taxon>Glomerellaceae</taxon>
        <taxon>Colletotrichum</taxon>
        <taxon>Colletotrichum acutatum species complex</taxon>
    </lineage>
</organism>
<dbReference type="GO" id="GO:0005388">
    <property type="term" value="F:P-type calcium transporter activity"/>
    <property type="evidence" value="ECO:0007669"/>
    <property type="project" value="TreeGrafter"/>
</dbReference>
<dbReference type="EMBL" id="JFBX01000106">
    <property type="protein sequence ID" value="KXH49749.1"/>
    <property type="molecule type" value="Genomic_DNA"/>
</dbReference>
<dbReference type="InterPro" id="IPR059000">
    <property type="entry name" value="ATPase_P-type_domA"/>
</dbReference>
<keyword evidence="2" id="KW-0460">Magnesium</keyword>